<dbReference type="OrthoDB" id="389543at2"/>
<keyword evidence="2" id="KW-1185">Reference proteome</keyword>
<accession>A0A345Z3S7</accession>
<proteinExistence type="predicted"/>
<dbReference type="KEGG" id="salx:SALLE_v1c05840"/>
<dbReference type="EMBL" id="CP031376">
    <property type="protein sequence ID" value="AXK51256.1"/>
    <property type="molecule type" value="Genomic_DNA"/>
</dbReference>
<dbReference type="Proteomes" id="UP000254792">
    <property type="component" value="Chromosome"/>
</dbReference>
<dbReference type="AlphaFoldDB" id="A0A345Z3S7"/>
<protein>
    <submittedName>
        <fullName evidence="1">Uncharacterized protein</fullName>
    </submittedName>
</protein>
<dbReference type="RefSeq" id="WP_115558162.1">
    <property type="nucleotide sequence ID" value="NZ_CP031376.1"/>
</dbReference>
<reference evidence="1 2" key="1">
    <citation type="submission" date="2018-07" db="EMBL/GenBank/DDBJ databases">
        <title>Complete genome sequence of Spiroplasma alleghenense PLHS-1 (ATCC 51752).</title>
        <authorList>
            <person name="Chou L."/>
            <person name="Lee T.-Y."/>
            <person name="Tsai Y.-M."/>
            <person name="Kuo C.-H."/>
        </authorList>
    </citation>
    <scope>NUCLEOTIDE SEQUENCE [LARGE SCALE GENOMIC DNA]</scope>
    <source>
        <strain evidence="1 2">PLHS-1</strain>
    </source>
</reference>
<evidence type="ECO:0000313" key="1">
    <source>
        <dbReference type="EMBL" id="AXK51256.1"/>
    </source>
</evidence>
<sequence>MIYKSKLFDEIEVEFSKVTAKDYTTAANPINNLKTSIFYIKKHHFPTQEDFEKAAVKAIADTIKILEKDIISKALAFQELAYKDYKQLVDPQKWINFSQKEASKISYEEYSDDEIKFLRHLYILWLTWVYCDEELKKLRIKSSKEQYQNLGKSQREYITKRNDILKQRVQSWHITDDE</sequence>
<evidence type="ECO:0000313" key="2">
    <source>
        <dbReference type="Proteomes" id="UP000254792"/>
    </source>
</evidence>
<gene>
    <name evidence="1" type="ORF">SALLE_v1c05840</name>
</gene>
<organism evidence="1 2">
    <name type="scientific">Spiroplasma alleghenense</name>
    <dbReference type="NCBI Taxonomy" id="216931"/>
    <lineage>
        <taxon>Bacteria</taxon>
        <taxon>Bacillati</taxon>
        <taxon>Mycoplasmatota</taxon>
        <taxon>Mollicutes</taxon>
        <taxon>Entomoplasmatales</taxon>
        <taxon>Spiroplasmataceae</taxon>
        <taxon>Spiroplasma</taxon>
    </lineage>
</organism>
<name>A0A345Z3S7_9MOLU</name>